<proteinExistence type="predicted"/>
<dbReference type="EMBL" id="CP124755">
    <property type="protein sequence ID" value="WGZ89661.1"/>
    <property type="molecule type" value="Genomic_DNA"/>
</dbReference>
<evidence type="ECO:0000313" key="1">
    <source>
        <dbReference type="EMBL" id="WGZ89661.1"/>
    </source>
</evidence>
<dbReference type="KEGG" id="tdu:QJT80_09110"/>
<reference evidence="1" key="1">
    <citation type="journal article" date="2023" name="Int. J. Mol. Sci.">
        <title>Metagenomics Revealed a New Genus 'Candidatus Thiocaldithrix dubininis' gen. nov., sp. nov. and a New Species 'Candidatus Thiothrix putei' sp. nov. in the Family Thiotrichaceae, Some Members of Which Have Traits of Both Na+- and H+-Motive Energetics.</title>
        <authorList>
            <person name="Ravin N.V."/>
            <person name="Muntyan M.S."/>
            <person name="Smolyakov D.D."/>
            <person name="Rudenko T.S."/>
            <person name="Beletsky A.V."/>
            <person name="Mardanov A.V."/>
            <person name="Grabovich M.Y."/>
        </authorList>
    </citation>
    <scope>NUCLEOTIDE SEQUENCE</scope>
    <source>
        <strain evidence="1">GKL-01</strain>
    </source>
</reference>
<organism evidence="1">
    <name type="scientific">Candidatus Thiocaldithrix dubininis</name>
    <dbReference type="NCBI Taxonomy" id="3080823"/>
    <lineage>
        <taxon>Bacteria</taxon>
        <taxon>Pseudomonadati</taxon>
        <taxon>Pseudomonadota</taxon>
        <taxon>Gammaproteobacteria</taxon>
        <taxon>Thiotrichales</taxon>
        <taxon>Thiotrichaceae</taxon>
        <taxon>Candidatus Thiocaldithrix</taxon>
    </lineage>
</organism>
<dbReference type="InterPro" id="IPR023214">
    <property type="entry name" value="HAD_sf"/>
</dbReference>
<dbReference type="Pfam" id="PF00702">
    <property type="entry name" value="Hydrolase"/>
    <property type="match status" value="1"/>
</dbReference>
<dbReference type="SFLD" id="SFLDF00035">
    <property type="entry name" value="phosphoglycolate_phosphatase"/>
    <property type="match status" value="1"/>
</dbReference>
<dbReference type="SFLD" id="SFLDG01135">
    <property type="entry name" value="C1.5.6:_HAD__Beta-PGM__Phospha"/>
    <property type="match status" value="1"/>
</dbReference>
<dbReference type="SFLD" id="SFLDG01129">
    <property type="entry name" value="C1.5:_HAD__Beta-PGM__Phosphata"/>
    <property type="match status" value="1"/>
</dbReference>
<dbReference type="PANTHER" id="PTHR42896">
    <property type="entry name" value="XYLULOSE-1,5-BISPHOSPHATE (XUBP) PHOSPHATASE"/>
    <property type="match status" value="1"/>
</dbReference>
<sequence length="251" mass="27741">MATLKAVLWDVDGTLADTELDGHRVAFNEAFAEADLPWNWTPELYGHLLQVTGGKERIRFFIDQYFPLLEPPEGLDAFVAHLHKRKTHFYLSLLGSGGIPLRPGVQRLIQAIHDRGLKQAIVTTTTPDNVTALIRSTLGESALQWFDCIAAGDIVPHKKPAPDIYFYALQQLNLKAEDCIAIEDSENGYQSAITANLPVLITVNEYTHTQTFPNAVAVLDNLGEPDQAFKALQGNTGQATYVTVELLNDMV</sequence>
<dbReference type="SUPFAM" id="SSF56784">
    <property type="entry name" value="HAD-like"/>
    <property type="match status" value="1"/>
</dbReference>
<dbReference type="InterPro" id="IPR023198">
    <property type="entry name" value="PGP-like_dom2"/>
</dbReference>
<dbReference type="InterPro" id="IPR006439">
    <property type="entry name" value="HAD-SF_hydro_IA"/>
</dbReference>
<dbReference type="NCBIfam" id="TIGR01509">
    <property type="entry name" value="HAD-SF-IA-v3"/>
    <property type="match status" value="1"/>
</dbReference>
<dbReference type="GO" id="GO:0016787">
    <property type="term" value="F:hydrolase activity"/>
    <property type="evidence" value="ECO:0007669"/>
    <property type="project" value="UniProtKB-KW"/>
</dbReference>
<dbReference type="Gene3D" id="3.40.50.1000">
    <property type="entry name" value="HAD superfamily/HAD-like"/>
    <property type="match status" value="1"/>
</dbReference>
<dbReference type="CDD" id="cd07528">
    <property type="entry name" value="HAD_CbbY-like"/>
    <property type="match status" value="1"/>
</dbReference>
<keyword evidence="1" id="KW-0378">Hydrolase</keyword>
<dbReference type="PANTHER" id="PTHR42896:SF2">
    <property type="entry name" value="CBBY-LIKE PROTEIN"/>
    <property type="match status" value="1"/>
</dbReference>
<dbReference type="SFLD" id="SFLDS00003">
    <property type="entry name" value="Haloacid_Dehalogenase"/>
    <property type="match status" value="1"/>
</dbReference>
<dbReference type="InterPro" id="IPR044999">
    <property type="entry name" value="CbbY-like"/>
</dbReference>
<name>A0AA95H229_9GAMM</name>
<dbReference type="AlphaFoldDB" id="A0AA95H229"/>
<dbReference type="PRINTS" id="PR00413">
    <property type="entry name" value="HADHALOGNASE"/>
</dbReference>
<reference evidence="1" key="2">
    <citation type="submission" date="2023-04" db="EMBL/GenBank/DDBJ databases">
        <authorList>
            <person name="Beletskiy A.V."/>
            <person name="Mardanov A.V."/>
            <person name="Ravin N.V."/>
        </authorList>
    </citation>
    <scope>NUCLEOTIDE SEQUENCE</scope>
    <source>
        <strain evidence="1">GKL-01</strain>
    </source>
</reference>
<dbReference type="Gene3D" id="1.10.150.240">
    <property type="entry name" value="Putative phosphatase, domain 2"/>
    <property type="match status" value="1"/>
</dbReference>
<dbReference type="InterPro" id="IPR036412">
    <property type="entry name" value="HAD-like_sf"/>
</dbReference>
<accession>A0AA95H229</accession>
<gene>
    <name evidence="1" type="ORF">QJT80_09110</name>
</gene>
<dbReference type="Proteomes" id="UP001300672">
    <property type="component" value="Chromosome"/>
</dbReference>
<protein>
    <submittedName>
        <fullName evidence="1">HAD family hydrolase</fullName>
    </submittedName>
</protein>